<dbReference type="OMA" id="KPMLMER"/>
<evidence type="ECO:0000256" key="3">
    <source>
        <dbReference type="SAM" id="MobiDB-lite"/>
    </source>
</evidence>
<feature type="region of interest" description="Disordered" evidence="3">
    <location>
        <begin position="538"/>
        <end position="562"/>
    </location>
</feature>
<dbReference type="GO" id="GO:0048791">
    <property type="term" value="P:calcium ion-regulated exocytosis of neurotransmitter"/>
    <property type="evidence" value="ECO:0007669"/>
    <property type="project" value="TreeGrafter"/>
</dbReference>
<organism evidence="8">
    <name type="scientific">Haemonchus placei</name>
    <name type="common">Barber's pole worm</name>
    <dbReference type="NCBI Taxonomy" id="6290"/>
    <lineage>
        <taxon>Eukaryota</taxon>
        <taxon>Metazoa</taxon>
        <taxon>Ecdysozoa</taxon>
        <taxon>Nematoda</taxon>
        <taxon>Chromadorea</taxon>
        <taxon>Rhabditida</taxon>
        <taxon>Rhabditina</taxon>
        <taxon>Rhabditomorpha</taxon>
        <taxon>Strongyloidea</taxon>
        <taxon>Trichostrongylidae</taxon>
        <taxon>Haemonchus</taxon>
    </lineage>
</organism>
<dbReference type="PANTHER" id="PTHR12157">
    <property type="entry name" value="REGULATING SYNAPTIC MEMBRANE EXOCYTOSIS PROTEIN"/>
    <property type="match status" value="1"/>
</dbReference>
<dbReference type="SUPFAM" id="SSF50156">
    <property type="entry name" value="PDZ domain-like"/>
    <property type="match status" value="1"/>
</dbReference>
<dbReference type="GO" id="GO:0048167">
    <property type="term" value="P:regulation of synaptic plasticity"/>
    <property type="evidence" value="ECO:0007669"/>
    <property type="project" value="TreeGrafter"/>
</dbReference>
<feature type="region of interest" description="Disordered" evidence="3">
    <location>
        <begin position="424"/>
        <end position="449"/>
    </location>
</feature>
<dbReference type="WBParaSite" id="HPLM_0000308301-mRNA-1">
    <property type="protein sequence ID" value="HPLM_0000308301-mRNA-1"/>
    <property type="gene ID" value="HPLM_0000308301"/>
</dbReference>
<dbReference type="SMART" id="SM00239">
    <property type="entry name" value="C2"/>
    <property type="match status" value="2"/>
</dbReference>
<evidence type="ECO:0000313" key="6">
    <source>
        <dbReference type="EMBL" id="VDO20089.1"/>
    </source>
</evidence>
<dbReference type="InterPro" id="IPR000008">
    <property type="entry name" value="C2_dom"/>
</dbReference>
<evidence type="ECO:0000313" key="8">
    <source>
        <dbReference type="WBParaSite" id="HPLM_0000308301-mRNA-1"/>
    </source>
</evidence>
<accession>A0A0N4W0J3</accession>
<dbReference type="Gene3D" id="2.60.40.150">
    <property type="entry name" value="C2 domain"/>
    <property type="match status" value="2"/>
</dbReference>
<proteinExistence type="predicted"/>
<dbReference type="InterPro" id="IPR001478">
    <property type="entry name" value="PDZ"/>
</dbReference>
<dbReference type="Pfam" id="PF00595">
    <property type="entry name" value="PDZ"/>
    <property type="match status" value="1"/>
</dbReference>
<feature type="domain" description="C2" evidence="4">
    <location>
        <begin position="262"/>
        <end position="385"/>
    </location>
</feature>
<keyword evidence="1" id="KW-0770">Synapse</keyword>
<dbReference type="InterPro" id="IPR036034">
    <property type="entry name" value="PDZ_sf"/>
</dbReference>
<evidence type="ECO:0000259" key="4">
    <source>
        <dbReference type="PROSITE" id="PS50004"/>
    </source>
</evidence>
<dbReference type="GO" id="GO:0050806">
    <property type="term" value="P:positive regulation of synaptic transmission"/>
    <property type="evidence" value="ECO:0007669"/>
    <property type="project" value="TreeGrafter"/>
</dbReference>
<dbReference type="InterPro" id="IPR035892">
    <property type="entry name" value="C2_domain_sf"/>
</dbReference>
<dbReference type="Proteomes" id="UP000268014">
    <property type="component" value="Unassembled WGS sequence"/>
</dbReference>
<dbReference type="PROSITE" id="PS50004">
    <property type="entry name" value="C2"/>
    <property type="match status" value="2"/>
</dbReference>
<protein>
    <submittedName>
        <fullName evidence="8">C2 domain-containing protein</fullName>
    </submittedName>
</protein>
<evidence type="ECO:0000256" key="2">
    <source>
        <dbReference type="ARBA" id="ARBA00034103"/>
    </source>
</evidence>
<dbReference type="EMBL" id="UZAF01016096">
    <property type="protein sequence ID" value="VDO20089.1"/>
    <property type="molecule type" value="Genomic_DNA"/>
</dbReference>
<dbReference type="GO" id="GO:0048788">
    <property type="term" value="C:cytoskeleton of presynaptic active zone"/>
    <property type="evidence" value="ECO:0007669"/>
    <property type="project" value="TreeGrafter"/>
</dbReference>
<dbReference type="PANTHER" id="PTHR12157:SF21">
    <property type="entry name" value="RAB3 INTERACTING MOLECULE, ISOFORM F"/>
    <property type="match status" value="1"/>
</dbReference>
<feature type="compositionally biased region" description="Polar residues" evidence="3">
    <location>
        <begin position="483"/>
        <end position="495"/>
    </location>
</feature>
<dbReference type="FunFam" id="2.30.42.10:FF:000003">
    <property type="entry name" value="Regulating synaptic membrane exocytosis protein 1, putative"/>
    <property type="match status" value="1"/>
</dbReference>
<dbReference type="CDD" id="cd06714">
    <property type="entry name" value="PDZ_RIM-like"/>
    <property type="match status" value="1"/>
</dbReference>
<comment type="subcellular location">
    <subcellularLocation>
        <location evidence="2">Synapse</location>
    </subcellularLocation>
</comment>
<dbReference type="InterPro" id="IPR039032">
    <property type="entry name" value="Rim-like"/>
</dbReference>
<dbReference type="OrthoDB" id="420032at2759"/>
<dbReference type="SMART" id="SM00228">
    <property type="entry name" value="PDZ"/>
    <property type="match status" value="1"/>
</dbReference>
<dbReference type="PROSITE" id="PS50106">
    <property type="entry name" value="PDZ"/>
    <property type="match status" value="1"/>
</dbReference>
<evidence type="ECO:0000256" key="1">
    <source>
        <dbReference type="ARBA" id="ARBA00023018"/>
    </source>
</evidence>
<gene>
    <name evidence="6" type="ORF">HPLM_LOCUS3075</name>
</gene>
<reference evidence="6 7" key="2">
    <citation type="submission" date="2018-11" db="EMBL/GenBank/DDBJ databases">
        <authorList>
            <consortium name="Pathogen Informatics"/>
        </authorList>
    </citation>
    <scope>NUCLEOTIDE SEQUENCE [LARGE SCALE GENOMIC DNA]</scope>
    <source>
        <strain evidence="6 7">MHpl1</strain>
    </source>
</reference>
<sequence>MNWYRFSFGTFPIPDLTGANLIIKRFSFYRSLTVILSAGATVVRHPADEPRASIQHHEPPSAPIIPGDMLAAKIRTYLSHPVTWQPSADQRRLIGHMVLHKTDNSASGDLGLKVVGGRRSDNGRLGAFITRVKPGSVADTIGRLRAGDEVLEWNGQALQNATFDQVYEIISASKHESQVEIIVSRSSSVPGGDDFLNMQTPARQLPNLQYFLSQASPLLPLQTLSHSQSAILPHHQQISPRHRTTMTGGYFQGSDLRYIGFQNCRFQISLYFSHVERQLTVRIERVADLPPRADGSPRNPYVKIFLLPDRSEKSRRQTTVLAEAITPIWNESFYYQGITEPMLMERVLEVTVWDYDKFEANSFLGETLVDFSTTSLDGQTMTLPLVDMDDENPLRLVSYFFLVQNRMDEDWSVQPHSGYLSDHGYYQQSGQRVRHRRPRSATAMRPSKLSKTINRRCMPQNEANDMQETSLEEYAPEDVPSASGVSAKSSMTAQSMKERKKSIMTRFIPGKSGTTEGKRTGFLRSEEVGIPGNMSAADRLQQQQQFVKQTSKESTDSTSDNWLPVLPDGPLGTFVDNLGPGQVVGRQVLASPLLGEIQIGIMAGRAGIDVEIIRAKNLAVKPGVKISPAPYVKVYLMEGKTCVAKAKTNPVRKTTAPLFQQHLIFNDNPKRKMLQITVLGDYGRMERKTFMGIALIRLDDLRLGSEPIIGWYKLYHSSSLAGTGPVRKDSETSLVGANALQYQ</sequence>
<evidence type="ECO:0000313" key="7">
    <source>
        <dbReference type="Proteomes" id="UP000268014"/>
    </source>
</evidence>
<dbReference type="STRING" id="6290.A0A0N4W0J3"/>
<name>A0A0N4W0J3_HAEPC</name>
<dbReference type="Pfam" id="PF00168">
    <property type="entry name" value="C2"/>
    <property type="match status" value="2"/>
</dbReference>
<dbReference type="GO" id="GO:0042734">
    <property type="term" value="C:presynaptic membrane"/>
    <property type="evidence" value="ECO:0007669"/>
    <property type="project" value="TreeGrafter"/>
</dbReference>
<dbReference type="GO" id="GO:0031267">
    <property type="term" value="F:small GTPase binding"/>
    <property type="evidence" value="ECO:0007669"/>
    <property type="project" value="InterPro"/>
</dbReference>
<dbReference type="GO" id="GO:0042391">
    <property type="term" value="P:regulation of membrane potential"/>
    <property type="evidence" value="ECO:0007669"/>
    <property type="project" value="TreeGrafter"/>
</dbReference>
<feature type="region of interest" description="Disordered" evidence="3">
    <location>
        <begin position="478"/>
        <end position="521"/>
    </location>
</feature>
<dbReference type="Gene3D" id="2.30.42.10">
    <property type="match status" value="1"/>
</dbReference>
<keyword evidence="7" id="KW-1185">Reference proteome</keyword>
<dbReference type="GO" id="GO:0044325">
    <property type="term" value="F:transmembrane transporter binding"/>
    <property type="evidence" value="ECO:0007669"/>
    <property type="project" value="TreeGrafter"/>
</dbReference>
<feature type="domain" description="PDZ" evidence="5">
    <location>
        <begin position="96"/>
        <end position="185"/>
    </location>
</feature>
<dbReference type="SUPFAM" id="SSF49562">
    <property type="entry name" value="C2 domain (Calcium/lipid-binding domain, CaLB)"/>
    <property type="match status" value="2"/>
</dbReference>
<evidence type="ECO:0000259" key="5">
    <source>
        <dbReference type="PROSITE" id="PS50106"/>
    </source>
</evidence>
<dbReference type="AlphaFoldDB" id="A0A0N4W0J3"/>
<feature type="domain" description="C2" evidence="4">
    <location>
        <begin position="593"/>
        <end position="712"/>
    </location>
</feature>
<dbReference type="PRINTS" id="PR00360">
    <property type="entry name" value="C2DOMAIN"/>
</dbReference>
<reference evidence="8" key="1">
    <citation type="submission" date="2017-02" db="UniProtKB">
        <authorList>
            <consortium name="WormBaseParasite"/>
        </authorList>
    </citation>
    <scope>IDENTIFICATION</scope>
</reference>